<dbReference type="SMART" id="SM00034">
    <property type="entry name" value="CLECT"/>
    <property type="match status" value="2"/>
</dbReference>
<evidence type="ECO:0000256" key="2">
    <source>
        <dbReference type="SAM" id="Coils"/>
    </source>
</evidence>
<evidence type="ECO:0000259" key="3">
    <source>
        <dbReference type="PROSITE" id="PS50041"/>
    </source>
</evidence>
<dbReference type="PROSITE" id="PS50041">
    <property type="entry name" value="C_TYPE_LECTIN_2"/>
    <property type="match status" value="2"/>
</dbReference>
<dbReference type="InterPro" id="IPR016187">
    <property type="entry name" value="CTDL_fold"/>
</dbReference>
<dbReference type="InterPro" id="IPR037238">
    <property type="entry name" value="YbiA-like_sf"/>
</dbReference>
<proteinExistence type="predicted"/>
<dbReference type="SUPFAM" id="SSF143990">
    <property type="entry name" value="YbiA-like"/>
    <property type="match status" value="1"/>
</dbReference>
<dbReference type="PANTHER" id="PTHR22991">
    <property type="entry name" value="PROTEIN CBG13490"/>
    <property type="match status" value="1"/>
</dbReference>
<reference evidence="5" key="1">
    <citation type="submission" date="2022-11" db="UniProtKB">
        <authorList>
            <consortium name="WormBaseParasite"/>
        </authorList>
    </citation>
    <scope>IDENTIFICATION</scope>
</reference>
<evidence type="ECO:0000313" key="4">
    <source>
        <dbReference type="Proteomes" id="UP000887540"/>
    </source>
</evidence>
<dbReference type="InterPro" id="IPR016186">
    <property type="entry name" value="C-type_lectin-like/link_sf"/>
</dbReference>
<dbReference type="AlphaFoldDB" id="A0A914CHE9"/>
<evidence type="ECO:0000313" key="5">
    <source>
        <dbReference type="WBParaSite" id="ACRNAN_scaffold10901.g9992.t1"/>
    </source>
</evidence>
<sequence>MTKSKRRKSYEKAWKISTNNRAAQCLEEVIEKVARDAEEATLQAEIEARIKRELEKQTAELFKEISSDFQIIGNVYKSIKHYYQASKFFALCGPTFSSRLASVHKPAYVKKFVRRILAERSVPRDAVEKWKKSQGLTILNFAIHQKIGQNPSLAKRLIETEKKILDHALDGDGYLACNADEKKFLKWAEEHNDEILKIPWESPDGNCIYFTNTYDINDYNFCDEFAISQIDPANDPNLVAIHDAFTNRFLAQQMLNWTQNQNSLLWLGAVTVEHNTTSSFQHWLDGTPIDYKNFVPGTPSTFNTDMDLLMNATDGYWYPIKSSDIRAYYICQEPKSYKFCGEGWTYKSDFNKCFGPELFDQANVTEAQRNCMALNASLPAIHSGDEDYVISTLLDDEIDVWISLYRTHVNGTWQWFDNSLVNYTNFDYPFNQDNPNGLYVYKDIEKNWWYTTDENELYNYICTKYGRLD</sequence>
<dbReference type="SUPFAM" id="SSF56436">
    <property type="entry name" value="C-type lectin-like"/>
    <property type="match status" value="2"/>
</dbReference>
<feature type="domain" description="C-type lectin" evidence="3">
    <location>
        <begin position="203"/>
        <end position="317"/>
    </location>
</feature>
<organism evidence="4 5">
    <name type="scientific">Acrobeloides nanus</name>
    <dbReference type="NCBI Taxonomy" id="290746"/>
    <lineage>
        <taxon>Eukaryota</taxon>
        <taxon>Metazoa</taxon>
        <taxon>Ecdysozoa</taxon>
        <taxon>Nematoda</taxon>
        <taxon>Chromadorea</taxon>
        <taxon>Rhabditida</taxon>
        <taxon>Tylenchina</taxon>
        <taxon>Cephalobomorpha</taxon>
        <taxon>Cephaloboidea</taxon>
        <taxon>Cephalobidae</taxon>
        <taxon>Acrobeloides</taxon>
    </lineage>
</organism>
<accession>A0A914CHE9</accession>
<dbReference type="InterPro" id="IPR050976">
    <property type="entry name" value="Snaclec"/>
</dbReference>
<dbReference type="InterPro" id="IPR001304">
    <property type="entry name" value="C-type_lectin-like"/>
</dbReference>
<keyword evidence="1" id="KW-1015">Disulfide bond</keyword>
<dbReference type="Gene3D" id="1.10.357.40">
    <property type="entry name" value="YbiA-like"/>
    <property type="match status" value="1"/>
</dbReference>
<dbReference type="Gene3D" id="3.10.100.10">
    <property type="entry name" value="Mannose-Binding Protein A, subunit A"/>
    <property type="match status" value="2"/>
</dbReference>
<dbReference type="WBParaSite" id="ACRNAN_scaffold10901.g9992.t1">
    <property type="protein sequence ID" value="ACRNAN_scaffold10901.g9992.t1"/>
    <property type="gene ID" value="ACRNAN_scaffold10901.g9992"/>
</dbReference>
<dbReference type="CDD" id="cd00037">
    <property type="entry name" value="CLECT"/>
    <property type="match status" value="2"/>
</dbReference>
<feature type="coiled-coil region" evidence="2">
    <location>
        <begin position="23"/>
        <end position="57"/>
    </location>
</feature>
<name>A0A914CHE9_9BILA</name>
<dbReference type="Proteomes" id="UP000887540">
    <property type="component" value="Unplaced"/>
</dbReference>
<dbReference type="Pfam" id="PF00059">
    <property type="entry name" value="Lectin_C"/>
    <property type="match status" value="1"/>
</dbReference>
<keyword evidence="2" id="KW-0175">Coiled coil</keyword>
<keyword evidence="4" id="KW-1185">Reference proteome</keyword>
<feature type="domain" description="C-type lectin" evidence="3">
    <location>
        <begin position="366"/>
        <end position="463"/>
    </location>
</feature>
<evidence type="ECO:0000256" key="1">
    <source>
        <dbReference type="ARBA" id="ARBA00023157"/>
    </source>
</evidence>
<dbReference type="PANTHER" id="PTHR22991:SF40">
    <property type="entry name" value="PROTEIN CBG13490"/>
    <property type="match status" value="1"/>
</dbReference>
<protein>
    <submittedName>
        <fullName evidence="5">C-type lectin domain-containing protein</fullName>
    </submittedName>
</protein>